<feature type="coiled-coil region" evidence="1">
    <location>
        <begin position="22"/>
        <end position="56"/>
    </location>
</feature>
<evidence type="ECO:0000259" key="3">
    <source>
        <dbReference type="Pfam" id="PF04003"/>
    </source>
</evidence>
<feature type="region of interest" description="Disordered" evidence="2">
    <location>
        <begin position="1"/>
        <end position="20"/>
    </location>
</feature>
<evidence type="ECO:0000256" key="2">
    <source>
        <dbReference type="SAM" id="MobiDB-lite"/>
    </source>
</evidence>
<protein>
    <recommendedName>
        <fullName evidence="3">Small-subunit processome Utp12 domain-containing protein</fullName>
    </recommendedName>
</protein>
<evidence type="ECO:0000313" key="4">
    <source>
        <dbReference type="EMBL" id="PZC75077.1"/>
    </source>
</evidence>
<dbReference type="InterPro" id="IPR007148">
    <property type="entry name" value="SSU_processome_Utp12"/>
</dbReference>
<proteinExistence type="predicted"/>
<keyword evidence="1" id="KW-0175">Coiled coil</keyword>
<name>A0A2W1BP59_HELAM</name>
<sequence>MSTAQNSPTSDGPSTNNDYGKISLLKQEIDTLQQQLQVAEQEISKLTGRIEELMRHSHHINVNESLKVTQNMRLNTMPNATKWLKPTNEKKIVIYGSQRCVGLAAAISRSRANTQYERYRVVAETKPNAPTREILVNCRNSELSPDDKLIILSGLPADYVPQLLEQLADMAAKKTSQCASVCTWTSALVRSHSALLLASLGSRASEHLTQLLAIFTHRRSHLCQLLNLKGHIARRTDGRWGRKLLAWRPRPRRRAEGRAPNRWTDDLAKVTGKQWMRVAEDRAK</sequence>
<dbReference type="Proteomes" id="UP000249218">
    <property type="component" value="Unassembled WGS sequence"/>
</dbReference>
<reference evidence="4 5" key="1">
    <citation type="journal article" date="2017" name="BMC Biol.">
        <title>Genomic innovations, transcriptional plasticity and gene loss underlying the evolution and divergence of two highly polyphagous and invasive Helicoverpa pest species.</title>
        <authorList>
            <person name="Pearce S.L."/>
            <person name="Clarke D.F."/>
            <person name="East P.D."/>
            <person name="Elfekih S."/>
            <person name="Gordon K.H."/>
            <person name="Jermiin L.S."/>
            <person name="McGaughran A."/>
            <person name="Oakeshott J.G."/>
            <person name="Papanikolaou A."/>
            <person name="Perera O.P."/>
            <person name="Rane R.V."/>
            <person name="Richards S."/>
            <person name="Tay W.T."/>
            <person name="Walsh T.K."/>
            <person name="Anderson A."/>
            <person name="Anderson C.J."/>
            <person name="Asgari S."/>
            <person name="Board P.G."/>
            <person name="Bretschneider A."/>
            <person name="Campbell P.M."/>
            <person name="Chertemps T."/>
            <person name="Christeller J.T."/>
            <person name="Coppin C.W."/>
            <person name="Downes S.J."/>
            <person name="Duan G."/>
            <person name="Farnsworth C.A."/>
            <person name="Good R.T."/>
            <person name="Han L.B."/>
            <person name="Han Y.C."/>
            <person name="Hatje K."/>
            <person name="Horne I."/>
            <person name="Huang Y.P."/>
            <person name="Hughes D.S."/>
            <person name="Jacquin-Joly E."/>
            <person name="James W."/>
            <person name="Jhangiani S."/>
            <person name="Kollmar M."/>
            <person name="Kuwar S.S."/>
            <person name="Li S."/>
            <person name="Liu N.Y."/>
            <person name="Maibeche M.T."/>
            <person name="Miller J.R."/>
            <person name="Montagne N."/>
            <person name="Perry T."/>
            <person name="Qu J."/>
            <person name="Song S.V."/>
            <person name="Sutton G.G."/>
            <person name="Vogel H."/>
            <person name="Walenz B.P."/>
            <person name="Xu W."/>
            <person name="Zhang H.J."/>
            <person name="Zou Z."/>
            <person name="Batterham P."/>
            <person name="Edwards O.R."/>
            <person name="Feyereisen R."/>
            <person name="Gibbs R.A."/>
            <person name="Heckel D.G."/>
            <person name="McGrath A."/>
            <person name="Robin C."/>
            <person name="Scherer S.E."/>
            <person name="Worley K.C."/>
            <person name="Wu Y.D."/>
        </authorList>
    </citation>
    <scope>NUCLEOTIDE SEQUENCE [LARGE SCALE GENOMIC DNA]</scope>
    <source>
        <strain evidence="4">Harm_GR_Male_#8</strain>
        <tissue evidence="4">Whole organism</tissue>
    </source>
</reference>
<keyword evidence="5" id="KW-1185">Reference proteome</keyword>
<organism evidence="4 5">
    <name type="scientific">Helicoverpa armigera</name>
    <name type="common">Cotton bollworm</name>
    <name type="synonym">Heliothis armigera</name>
    <dbReference type="NCBI Taxonomy" id="29058"/>
    <lineage>
        <taxon>Eukaryota</taxon>
        <taxon>Metazoa</taxon>
        <taxon>Ecdysozoa</taxon>
        <taxon>Arthropoda</taxon>
        <taxon>Hexapoda</taxon>
        <taxon>Insecta</taxon>
        <taxon>Pterygota</taxon>
        <taxon>Neoptera</taxon>
        <taxon>Endopterygota</taxon>
        <taxon>Lepidoptera</taxon>
        <taxon>Glossata</taxon>
        <taxon>Ditrysia</taxon>
        <taxon>Noctuoidea</taxon>
        <taxon>Noctuidae</taxon>
        <taxon>Heliothinae</taxon>
        <taxon>Helicoverpa</taxon>
    </lineage>
</organism>
<evidence type="ECO:0000256" key="1">
    <source>
        <dbReference type="SAM" id="Coils"/>
    </source>
</evidence>
<dbReference type="EMBL" id="KZ150011">
    <property type="protein sequence ID" value="PZC75077.1"/>
    <property type="molecule type" value="Genomic_DNA"/>
</dbReference>
<gene>
    <name evidence="4" type="primary">HaOG206770</name>
    <name evidence="4" type="ORF">B5X24_HaOG206770</name>
</gene>
<dbReference type="Pfam" id="PF04003">
    <property type="entry name" value="Utp12"/>
    <property type="match status" value="1"/>
</dbReference>
<accession>A0A2W1BP59</accession>
<feature type="compositionally biased region" description="Polar residues" evidence="2">
    <location>
        <begin position="1"/>
        <end position="18"/>
    </location>
</feature>
<evidence type="ECO:0000313" key="5">
    <source>
        <dbReference type="Proteomes" id="UP000249218"/>
    </source>
</evidence>
<feature type="domain" description="Small-subunit processome Utp12" evidence="3">
    <location>
        <begin position="152"/>
        <end position="229"/>
    </location>
</feature>
<dbReference type="AlphaFoldDB" id="A0A2W1BP59"/>
<dbReference type="OrthoDB" id="30195at2759"/>